<sequence>MSQLGNFLLQYQFLVLIRSLYDPGL</sequence>
<organism evidence="1">
    <name type="scientific">Rhizophora mucronata</name>
    <name type="common">Asiatic mangrove</name>
    <dbReference type="NCBI Taxonomy" id="61149"/>
    <lineage>
        <taxon>Eukaryota</taxon>
        <taxon>Viridiplantae</taxon>
        <taxon>Streptophyta</taxon>
        <taxon>Embryophyta</taxon>
        <taxon>Tracheophyta</taxon>
        <taxon>Spermatophyta</taxon>
        <taxon>Magnoliopsida</taxon>
        <taxon>eudicotyledons</taxon>
        <taxon>Gunneridae</taxon>
        <taxon>Pentapetalae</taxon>
        <taxon>rosids</taxon>
        <taxon>fabids</taxon>
        <taxon>Malpighiales</taxon>
        <taxon>Rhizophoraceae</taxon>
        <taxon>Rhizophora</taxon>
    </lineage>
</organism>
<protein>
    <submittedName>
        <fullName evidence="1">Uncharacterized protein</fullName>
    </submittedName>
</protein>
<dbReference type="AlphaFoldDB" id="A0A2P2NC39"/>
<dbReference type="EMBL" id="GGEC01059551">
    <property type="protein sequence ID" value="MBX40035.1"/>
    <property type="molecule type" value="Transcribed_RNA"/>
</dbReference>
<proteinExistence type="predicted"/>
<accession>A0A2P2NC39</accession>
<evidence type="ECO:0000313" key="1">
    <source>
        <dbReference type="EMBL" id="MBX40035.1"/>
    </source>
</evidence>
<name>A0A2P2NC39_RHIMU</name>
<reference evidence="1" key="1">
    <citation type="submission" date="2018-02" db="EMBL/GenBank/DDBJ databases">
        <title>Rhizophora mucronata_Transcriptome.</title>
        <authorList>
            <person name="Meera S.P."/>
            <person name="Sreeshan A."/>
            <person name="Augustine A."/>
        </authorList>
    </citation>
    <scope>NUCLEOTIDE SEQUENCE</scope>
    <source>
        <tissue evidence="1">Leaf</tissue>
    </source>
</reference>